<dbReference type="GO" id="GO:0004634">
    <property type="term" value="F:phosphopyruvate hydratase activity"/>
    <property type="evidence" value="ECO:0007669"/>
    <property type="project" value="UniProtKB-UniRule"/>
</dbReference>
<dbReference type="GO" id="GO:0000287">
    <property type="term" value="F:magnesium ion binding"/>
    <property type="evidence" value="ECO:0007669"/>
    <property type="project" value="UniProtKB-UniRule"/>
</dbReference>
<evidence type="ECO:0000313" key="16">
    <source>
        <dbReference type="Proteomes" id="UP000177369"/>
    </source>
</evidence>
<organism evidence="15 16">
    <name type="scientific">Candidatus Curtissbacteria bacterium RIFCSPHIGHO2_02_FULL_40_16b</name>
    <dbReference type="NCBI Taxonomy" id="1797714"/>
    <lineage>
        <taxon>Bacteria</taxon>
        <taxon>Candidatus Curtissiibacteriota</taxon>
    </lineage>
</organism>
<comment type="caution">
    <text evidence="15">The sequence shown here is derived from an EMBL/GenBank/DDBJ whole genome shotgun (WGS) entry which is preliminary data.</text>
</comment>
<dbReference type="STRING" id="1797714.A3D04_01215"/>
<comment type="pathway">
    <text evidence="1 9">Carbohydrate degradation; glycolysis; pyruvate from D-glyceraldehyde 3-phosphate: step 4/5.</text>
</comment>
<evidence type="ECO:0000256" key="5">
    <source>
        <dbReference type="ARBA" id="ARBA00022525"/>
    </source>
</evidence>
<feature type="binding site" evidence="11">
    <location>
        <begin position="356"/>
        <end position="359"/>
    </location>
    <ligand>
        <name>substrate</name>
    </ligand>
</feature>
<evidence type="ECO:0000256" key="1">
    <source>
        <dbReference type="ARBA" id="ARBA00005031"/>
    </source>
</evidence>
<dbReference type="EMBL" id="MFBD01000008">
    <property type="protein sequence ID" value="OGD89238.1"/>
    <property type="molecule type" value="Genomic_DNA"/>
</dbReference>
<dbReference type="PANTHER" id="PTHR11902:SF1">
    <property type="entry name" value="ENOLASE"/>
    <property type="match status" value="1"/>
</dbReference>
<dbReference type="CDD" id="cd03313">
    <property type="entry name" value="enolase"/>
    <property type="match status" value="1"/>
</dbReference>
<keyword evidence="9 12" id="KW-0479">Metal-binding</keyword>
<comment type="subcellular location">
    <subcellularLocation>
        <location evidence="9">Cytoplasm</location>
    </subcellularLocation>
    <subcellularLocation>
        <location evidence="9">Secreted</location>
    </subcellularLocation>
    <subcellularLocation>
        <location evidence="9">Cell surface</location>
    </subcellularLocation>
    <text evidence="9">Fractions of enolase are present in both the cytoplasm and on the cell surface.</text>
</comment>
<dbReference type="SFLD" id="SFLDF00002">
    <property type="entry name" value="enolase"/>
    <property type="match status" value="1"/>
</dbReference>
<dbReference type="InterPro" id="IPR036849">
    <property type="entry name" value="Enolase-like_C_sf"/>
</dbReference>
<comment type="function">
    <text evidence="9">Catalyzes the reversible conversion of 2-phosphoglycerate (2-PG) into phosphoenolpyruvate (PEP). It is essential for the degradation of carbohydrates via glycolysis.</text>
</comment>
<dbReference type="SMART" id="SM01193">
    <property type="entry name" value="Enolase_N"/>
    <property type="match status" value="1"/>
</dbReference>
<feature type="binding site" evidence="11">
    <location>
        <position position="153"/>
    </location>
    <ligand>
        <name>substrate</name>
    </ligand>
</feature>
<comment type="similarity">
    <text evidence="2 9">Belongs to the enolase family.</text>
</comment>
<feature type="domain" description="Enolase N-terminal" evidence="14">
    <location>
        <begin position="11"/>
        <end position="119"/>
    </location>
</feature>
<feature type="binding site" evidence="9 12">
    <location>
        <position position="304"/>
    </location>
    <ligand>
        <name>Mg(2+)</name>
        <dbReference type="ChEBI" id="CHEBI:18420"/>
    </ligand>
</feature>
<comment type="cofactor">
    <cofactor evidence="12">
        <name>Mg(2+)</name>
        <dbReference type="ChEBI" id="CHEBI:18420"/>
    </cofactor>
    <text evidence="12">Mg(2+) is required for catalysis and for stabilizing the dimer.</text>
</comment>
<evidence type="ECO:0000256" key="7">
    <source>
        <dbReference type="ARBA" id="ARBA00023152"/>
    </source>
</evidence>
<feature type="binding site" evidence="9">
    <location>
        <position position="329"/>
    </location>
    <ligand>
        <name>(2R)-2-phosphoglycerate</name>
        <dbReference type="ChEBI" id="CHEBI:58289"/>
    </ligand>
</feature>
<dbReference type="SUPFAM" id="SSF51604">
    <property type="entry name" value="Enolase C-terminal domain-like"/>
    <property type="match status" value="1"/>
</dbReference>
<dbReference type="PIRSF" id="PIRSF001400">
    <property type="entry name" value="Enolase"/>
    <property type="match status" value="1"/>
</dbReference>
<gene>
    <name evidence="9" type="primary">eno</name>
    <name evidence="15" type="ORF">A3D04_01215</name>
</gene>
<dbReference type="InterPro" id="IPR020809">
    <property type="entry name" value="Enolase_CS"/>
</dbReference>
<feature type="binding site" evidence="11">
    <location>
        <position position="304"/>
    </location>
    <ligand>
        <name>substrate</name>
    </ligand>
</feature>
<dbReference type="Gene3D" id="3.30.390.10">
    <property type="entry name" value="Enolase-like, N-terminal domain"/>
    <property type="match status" value="1"/>
</dbReference>
<feature type="binding site" evidence="9 12">
    <location>
        <position position="277"/>
    </location>
    <ligand>
        <name>Mg(2+)</name>
        <dbReference type="ChEBI" id="CHEBI:18420"/>
    </ligand>
</feature>
<dbReference type="GO" id="GO:0000015">
    <property type="term" value="C:phosphopyruvate hydratase complex"/>
    <property type="evidence" value="ECO:0007669"/>
    <property type="project" value="InterPro"/>
</dbReference>
<dbReference type="GO" id="GO:0009986">
    <property type="term" value="C:cell surface"/>
    <property type="evidence" value="ECO:0007669"/>
    <property type="project" value="UniProtKB-SubCell"/>
</dbReference>
<keyword evidence="7 9" id="KW-0324">Glycolysis</keyword>
<evidence type="ECO:0000256" key="8">
    <source>
        <dbReference type="ARBA" id="ARBA00023239"/>
    </source>
</evidence>
<keyword evidence="5 9" id="KW-0964">Secreted</keyword>
<keyword evidence="15" id="KW-0670">Pyruvate</keyword>
<proteinExistence type="inferred from homology"/>
<evidence type="ECO:0000259" key="13">
    <source>
        <dbReference type="SMART" id="SM01192"/>
    </source>
</evidence>
<keyword evidence="9" id="KW-0963">Cytoplasm</keyword>
<dbReference type="InterPro" id="IPR029017">
    <property type="entry name" value="Enolase-like_N"/>
</dbReference>
<dbReference type="SFLD" id="SFLDS00001">
    <property type="entry name" value="Enolase"/>
    <property type="match status" value="1"/>
</dbReference>
<dbReference type="SFLD" id="SFLDG00178">
    <property type="entry name" value="enolase"/>
    <property type="match status" value="1"/>
</dbReference>
<sequence length="426" mass="46703">MRLEAESFPRLNSRGDFTVQAVVRFGDVSATALVPSGASKGTREALEIPVHQALSSFREISEAIADLDICDQERIDQTMIELDGTEDKSRLGANAILAVSLAVARVAAEYEREPLFKYLAEMYGEKKPTLLPTPMMNVINGGVHANNSLKFQEFMIVPMGAQNFNQAVRIGSEVYKTLGGLIQVAGVGDEGGYSPTITPRDQLGQINVVLDTLFAAIRKSGYKPGKDISPALDPAASEFYKDGVYELSDDDSLRITHVFMTEIYKSLVGRYNIVSIEDGLAEDDRLGWWHLTKNLGDSVQLVGDDLFVTNPRLIKEGLQEGLANAVLIKLNQIGTLTETFEAIRVARRFGAKVIISHRSGETEDTFIADLAVATRAGQIKTGAPARGERTAKYNRLLDIEQIELPRLGFEPEFAGVSPYTNFRDGI</sequence>
<name>A0A1F5GBK4_9BACT</name>
<reference evidence="15 16" key="1">
    <citation type="journal article" date="2016" name="Nat. Commun.">
        <title>Thousands of microbial genomes shed light on interconnected biogeochemical processes in an aquifer system.</title>
        <authorList>
            <person name="Anantharaman K."/>
            <person name="Brown C.T."/>
            <person name="Hug L.A."/>
            <person name="Sharon I."/>
            <person name="Castelle C.J."/>
            <person name="Probst A.J."/>
            <person name="Thomas B.C."/>
            <person name="Singh A."/>
            <person name="Wilkins M.J."/>
            <person name="Karaoz U."/>
            <person name="Brodie E.L."/>
            <person name="Williams K.H."/>
            <person name="Hubbard S.S."/>
            <person name="Banfield J.F."/>
        </authorList>
    </citation>
    <scope>NUCLEOTIDE SEQUENCE [LARGE SCALE GENOMIC DNA]</scope>
</reference>
<evidence type="ECO:0000256" key="2">
    <source>
        <dbReference type="ARBA" id="ARBA00009604"/>
    </source>
</evidence>
<dbReference type="PRINTS" id="PR00148">
    <property type="entry name" value="ENOLASE"/>
</dbReference>
<dbReference type="PROSITE" id="PS00164">
    <property type="entry name" value="ENOLASE"/>
    <property type="match status" value="1"/>
</dbReference>
<feature type="binding site" evidence="11">
    <location>
        <position position="144"/>
    </location>
    <ligand>
        <name>substrate</name>
    </ligand>
</feature>
<feature type="active site" description="Proton donor" evidence="9 10">
    <location>
        <position position="190"/>
    </location>
</feature>
<feature type="binding site" evidence="9">
    <location>
        <position position="380"/>
    </location>
    <ligand>
        <name>(2R)-2-phosphoglycerate</name>
        <dbReference type="ChEBI" id="CHEBI:58289"/>
    </ligand>
</feature>
<dbReference type="SUPFAM" id="SSF54826">
    <property type="entry name" value="Enolase N-terminal domain-like"/>
    <property type="match status" value="1"/>
</dbReference>
<evidence type="ECO:0000256" key="9">
    <source>
        <dbReference type="HAMAP-Rule" id="MF_00318"/>
    </source>
</evidence>
<keyword evidence="6 9" id="KW-0460">Magnesium</keyword>
<protein>
    <recommendedName>
        <fullName evidence="4 9">Enolase</fullName>
        <ecNumber evidence="3 9">4.2.1.11</ecNumber>
    </recommendedName>
    <alternativeName>
        <fullName evidence="9">2-phospho-D-glycerate hydro-lyase</fullName>
    </alternativeName>
    <alternativeName>
        <fullName evidence="9">2-phosphoglycerate dehydratase</fullName>
    </alternativeName>
</protein>
<feature type="active site" description="Proton acceptor" evidence="9 10">
    <location>
        <position position="329"/>
    </location>
</feature>
<evidence type="ECO:0000256" key="11">
    <source>
        <dbReference type="PIRSR" id="PIRSR001400-2"/>
    </source>
</evidence>
<evidence type="ECO:0000313" key="15">
    <source>
        <dbReference type="EMBL" id="OGD89238.1"/>
    </source>
</evidence>
<dbReference type="Gene3D" id="3.20.20.120">
    <property type="entry name" value="Enolase-like C-terminal domain"/>
    <property type="match status" value="1"/>
</dbReference>
<dbReference type="Proteomes" id="UP000177369">
    <property type="component" value="Unassembled WGS sequence"/>
</dbReference>
<evidence type="ECO:0000256" key="4">
    <source>
        <dbReference type="ARBA" id="ARBA00017068"/>
    </source>
</evidence>
<dbReference type="InterPro" id="IPR000941">
    <property type="entry name" value="Enolase"/>
</dbReference>
<evidence type="ECO:0000256" key="3">
    <source>
        <dbReference type="ARBA" id="ARBA00012058"/>
    </source>
</evidence>
<evidence type="ECO:0000259" key="14">
    <source>
        <dbReference type="SMART" id="SM01193"/>
    </source>
</evidence>
<evidence type="ECO:0000256" key="10">
    <source>
        <dbReference type="PIRSR" id="PIRSR001400-1"/>
    </source>
</evidence>
<dbReference type="AlphaFoldDB" id="A0A1F5GBK4"/>
<comment type="cofactor">
    <cofactor evidence="9">
        <name>Mg(2+)</name>
        <dbReference type="ChEBI" id="CHEBI:18420"/>
    </cofactor>
    <text evidence="9">Binds a second Mg(2+) ion via substrate during catalysis.</text>
</comment>
<dbReference type="PANTHER" id="PTHR11902">
    <property type="entry name" value="ENOLASE"/>
    <property type="match status" value="1"/>
</dbReference>
<evidence type="ECO:0000256" key="12">
    <source>
        <dbReference type="PIRSR" id="PIRSR001400-3"/>
    </source>
</evidence>
<dbReference type="InterPro" id="IPR020810">
    <property type="entry name" value="Enolase_C"/>
</dbReference>
<feature type="binding site" evidence="11">
    <location>
        <position position="277"/>
    </location>
    <ligand>
        <name>substrate</name>
    </ligand>
</feature>
<feature type="binding site" evidence="9">
    <location>
        <position position="152"/>
    </location>
    <ligand>
        <name>(2R)-2-phosphoglycerate</name>
        <dbReference type="ChEBI" id="CHEBI:58289"/>
    </ligand>
</feature>
<dbReference type="GO" id="GO:0006096">
    <property type="term" value="P:glycolytic process"/>
    <property type="evidence" value="ECO:0007669"/>
    <property type="project" value="UniProtKB-UniRule"/>
</dbReference>
<feature type="binding site" evidence="9">
    <location>
        <position position="358"/>
    </location>
    <ligand>
        <name>(2R)-2-phosphoglycerate</name>
        <dbReference type="ChEBI" id="CHEBI:58289"/>
    </ligand>
</feature>
<dbReference type="Pfam" id="PF00113">
    <property type="entry name" value="Enolase_C"/>
    <property type="match status" value="1"/>
</dbReference>
<dbReference type="Pfam" id="PF03952">
    <property type="entry name" value="Enolase_N"/>
    <property type="match status" value="1"/>
</dbReference>
<feature type="binding site" evidence="11">
    <location>
        <position position="380"/>
    </location>
    <ligand>
        <name>substrate</name>
    </ligand>
</feature>
<dbReference type="UniPathway" id="UPA00109">
    <property type="reaction ID" value="UER00187"/>
</dbReference>
<keyword evidence="8 9" id="KW-0456">Lyase</keyword>
<dbReference type="NCBIfam" id="TIGR01060">
    <property type="entry name" value="eno"/>
    <property type="match status" value="1"/>
</dbReference>
<dbReference type="SMART" id="SM01192">
    <property type="entry name" value="Enolase_C"/>
    <property type="match status" value="1"/>
</dbReference>
<feature type="binding site" evidence="9">
    <location>
        <position position="359"/>
    </location>
    <ligand>
        <name>(2R)-2-phosphoglycerate</name>
        <dbReference type="ChEBI" id="CHEBI:58289"/>
    </ligand>
</feature>
<dbReference type="EC" id="4.2.1.11" evidence="3 9"/>
<feature type="domain" description="Enolase C-terminal TIM barrel" evidence="13">
    <location>
        <begin position="128"/>
        <end position="421"/>
    </location>
</feature>
<evidence type="ECO:0000256" key="6">
    <source>
        <dbReference type="ARBA" id="ARBA00022842"/>
    </source>
</evidence>
<comment type="catalytic activity">
    <reaction evidence="9">
        <text>(2R)-2-phosphoglycerate = phosphoenolpyruvate + H2O</text>
        <dbReference type="Rhea" id="RHEA:10164"/>
        <dbReference type="ChEBI" id="CHEBI:15377"/>
        <dbReference type="ChEBI" id="CHEBI:58289"/>
        <dbReference type="ChEBI" id="CHEBI:58702"/>
        <dbReference type="EC" id="4.2.1.11"/>
    </reaction>
</comment>
<dbReference type="HAMAP" id="MF_00318">
    <property type="entry name" value="Enolase"/>
    <property type="match status" value="1"/>
</dbReference>
<dbReference type="InterPro" id="IPR020811">
    <property type="entry name" value="Enolase_N"/>
</dbReference>
<feature type="binding site" evidence="9 12">
    <location>
        <position position="233"/>
    </location>
    <ligand>
        <name>Mg(2+)</name>
        <dbReference type="ChEBI" id="CHEBI:18420"/>
    </ligand>
</feature>
<dbReference type="GO" id="GO:0005576">
    <property type="term" value="C:extracellular region"/>
    <property type="evidence" value="ECO:0007669"/>
    <property type="project" value="UniProtKB-SubCell"/>
</dbReference>
<accession>A0A1F5GBK4</accession>